<organism evidence="1 2">
    <name type="scientific">Chitinophaga caeni</name>
    <dbReference type="NCBI Taxonomy" id="2029983"/>
    <lineage>
        <taxon>Bacteria</taxon>
        <taxon>Pseudomonadati</taxon>
        <taxon>Bacteroidota</taxon>
        <taxon>Chitinophagia</taxon>
        <taxon>Chitinophagales</taxon>
        <taxon>Chitinophagaceae</taxon>
        <taxon>Chitinophaga</taxon>
    </lineage>
</organism>
<reference evidence="1 2" key="1">
    <citation type="submission" date="2017-10" db="EMBL/GenBank/DDBJ databases">
        <title>Paenichitinophaga pekingensis gen. nov., sp. nov., isolated from activated sludge.</title>
        <authorList>
            <person name="Jin D."/>
            <person name="Kong X."/>
            <person name="Deng Y."/>
            <person name="Bai Z."/>
        </authorList>
    </citation>
    <scope>NUCLEOTIDE SEQUENCE [LARGE SCALE GENOMIC DNA]</scope>
    <source>
        <strain evidence="1 2">13</strain>
    </source>
</reference>
<proteinExistence type="predicted"/>
<keyword evidence="2" id="KW-1185">Reference proteome</keyword>
<dbReference type="RefSeq" id="WP_098192496.1">
    <property type="nucleotide sequence ID" value="NZ_CP023777.1"/>
</dbReference>
<protein>
    <submittedName>
        <fullName evidence="1">Uncharacterized protein</fullName>
    </submittedName>
</protein>
<accession>A0A291QQA0</accession>
<dbReference type="AlphaFoldDB" id="A0A291QQA0"/>
<sequence>MQFIIELLKAYLQWRKEVKNGNINPKRIKITFNDHAYVDEKYREEERKAMAKEVTRIYQTLKYKSSH</sequence>
<dbReference type="KEGG" id="cbae:COR50_02400"/>
<evidence type="ECO:0000313" key="2">
    <source>
        <dbReference type="Proteomes" id="UP000220133"/>
    </source>
</evidence>
<evidence type="ECO:0000313" key="1">
    <source>
        <dbReference type="EMBL" id="ATL46107.1"/>
    </source>
</evidence>
<dbReference type="EMBL" id="CP023777">
    <property type="protein sequence ID" value="ATL46107.1"/>
    <property type="molecule type" value="Genomic_DNA"/>
</dbReference>
<dbReference type="Proteomes" id="UP000220133">
    <property type="component" value="Chromosome"/>
</dbReference>
<name>A0A291QQA0_9BACT</name>
<gene>
    <name evidence="1" type="ORF">COR50_02400</name>
</gene>